<keyword evidence="5 7" id="KW-1133">Transmembrane helix</keyword>
<dbReference type="Gene3D" id="1.10.3720.10">
    <property type="entry name" value="MetI-like"/>
    <property type="match status" value="1"/>
</dbReference>
<dbReference type="InterPro" id="IPR000515">
    <property type="entry name" value="MetI-like"/>
</dbReference>
<comment type="similarity">
    <text evidence="7">Belongs to the binding-protein-dependent transport system permease family.</text>
</comment>
<evidence type="ECO:0000256" key="6">
    <source>
        <dbReference type="ARBA" id="ARBA00023136"/>
    </source>
</evidence>
<keyword evidence="6 7" id="KW-0472">Membrane</keyword>
<evidence type="ECO:0000256" key="5">
    <source>
        <dbReference type="ARBA" id="ARBA00022989"/>
    </source>
</evidence>
<evidence type="ECO:0000256" key="2">
    <source>
        <dbReference type="ARBA" id="ARBA00022448"/>
    </source>
</evidence>
<dbReference type="SUPFAM" id="SSF161098">
    <property type="entry name" value="MetI-like"/>
    <property type="match status" value="1"/>
</dbReference>
<feature type="transmembrane region" description="Helical" evidence="7">
    <location>
        <begin position="156"/>
        <end position="184"/>
    </location>
</feature>
<dbReference type="Pfam" id="PF00528">
    <property type="entry name" value="BPD_transp_1"/>
    <property type="match status" value="1"/>
</dbReference>
<feature type="domain" description="ABC transmembrane type-1" evidence="8">
    <location>
        <begin position="112"/>
        <end position="298"/>
    </location>
</feature>
<evidence type="ECO:0000313" key="10">
    <source>
        <dbReference type="Proteomes" id="UP000199417"/>
    </source>
</evidence>
<dbReference type="PANTHER" id="PTHR43386:SF25">
    <property type="entry name" value="PEPTIDE ABC TRANSPORTER PERMEASE PROTEIN"/>
    <property type="match status" value="1"/>
</dbReference>
<evidence type="ECO:0000256" key="4">
    <source>
        <dbReference type="ARBA" id="ARBA00022692"/>
    </source>
</evidence>
<keyword evidence="10" id="KW-1185">Reference proteome</keyword>
<dbReference type="Pfam" id="PF12911">
    <property type="entry name" value="OppC_N"/>
    <property type="match status" value="1"/>
</dbReference>
<reference evidence="9 10" key="1">
    <citation type="submission" date="2016-10" db="EMBL/GenBank/DDBJ databases">
        <authorList>
            <person name="de Groot N.N."/>
        </authorList>
    </citation>
    <scope>NUCLEOTIDE SEQUENCE [LARGE SCALE GENOMIC DNA]</scope>
    <source>
        <strain evidence="9 10">JCM 11308</strain>
    </source>
</reference>
<evidence type="ECO:0000313" key="9">
    <source>
        <dbReference type="EMBL" id="SDD61035.1"/>
    </source>
</evidence>
<keyword evidence="2 7" id="KW-0813">Transport</keyword>
<dbReference type="RefSeq" id="WP_083576982.1">
    <property type="nucleotide sequence ID" value="NZ_FNAB01000005.1"/>
</dbReference>
<name>A0A1G6W7K6_9NOCA</name>
<evidence type="ECO:0000256" key="7">
    <source>
        <dbReference type="RuleBase" id="RU363032"/>
    </source>
</evidence>
<accession>A0A1G6W7K6</accession>
<comment type="subcellular location">
    <subcellularLocation>
        <location evidence="1 7">Cell membrane</location>
        <topology evidence="1 7">Multi-pass membrane protein</topology>
    </subcellularLocation>
</comment>
<feature type="transmembrane region" description="Helical" evidence="7">
    <location>
        <begin position="116"/>
        <end position="136"/>
    </location>
</feature>
<dbReference type="CDD" id="cd06261">
    <property type="entry name" value="TM_PBP2"/>
    <property type="match status" value="1"/>
</dbReference>
<dbReference type="GO" id="GO:0005886">
    <property type="term" value="C:plasma membrane"/>
    <property type="evidence" value="ECO:0007669"/>
    <property type="project" value="UniProtKB-SubCell"/>
</dbReference>
<proteinExistence type="inferred from homology"/>
<dbReference type="GO" id="GO:0055085">
    <property type="term" value="P:transmembrane transport"/>
    <property type="evidence" value="ECO:0007669"/>
    <property type="project" value="InterPro"/>
</dbReference>
<dbReference type="InterPro" id="IPR025966">
    <property type="entry name" value="OppC_N"/>
</dbReference>
<dbReference type="InterPro" id="IPR035906">
    <property type="entry name" value="MetI-like_sf"/>
</dbReference>
<organism evidence="9 10">
    <name type="scientific">Rhodococcus tukisamuensis</name>
    <dbReference type="NCBI Taxonomy" id="168276"/>
    <lineage>
        <taxon>Bacteria</taxon>
        <taxon>Bacillati</taxon>
        <taxon>Actinomycetota</taxon>
        <taxon>Actinomycetes</taxon>
        <taxon>Mycobacteriales</taxon>
        <taxon>Nocardiaceae</taxon>
        <taxon>Rhodococcus</taxon>
    </lineage>
</organism>
<keyword evidence="4 7" id="KW-0812">Transmembrane</keyword>
<dbReference type="AlphaFoldDB" id="A0A1G6W7K6"/>
<dbReference type="InterPro" id="IPR050366">
    <property type="entry name" value="BP-dependent_transpt_permease"/>
</dbReference>
<dbReference type="Proteomes" id="UP000199417">
    <property type="component" value="Unassembled WGS sequence"/>
</dbReference>
<evidence type="ECO:0000256" key="3">
    <source>
        <dbReference type="ARBA" id="ARBA00022475"/>
    </source>
</evidence>
<feature type="transmembrane region" description="Helical" evidence="7">
    <location>
        <begin position="277"/>
        <end position="300"/>
    </location>
</feature>
<dbReference type="STRING" id="168276.SAMN05444580_105256"/>
<dbReference type="PROSITE" id="PS50928">
    <property type="entry name" value="ABC_TM1"/>
    <property type="match status" value="1"/>
</dbReference>
<evidence type="ECO:0000259" key="8">
    <source>
        <dbReference type="PROSITE" id="PS50928"/>
    </source>
</evidence>
<dbReference type="PANTHER" id="PTHR43386">
    <property type="entry name" value="OLIGOPEPTIDE TRANSPORT SYSTEM PERMEASE PROTEIN APPC"/>
    <property type="match status" value="1"/>
</dbReference>
<gene>
    <name evidence="9" type="ORF">SAMN05444580_105256</name>
</gene>
<sequence length="309" mass="31797">MSAPRTGGTATRAPGVASVLEIEDPAIAGRAPAQPDPPRRRPVLRALTHGQGLVGVVLLAVVLLAGLLAPWLAPFDPTAQIPGANLSGPGAEHWFGTDQVNRDVYSRVLHGIRINLEIIAIAVPIGAVVGSLAGLLSSLHPVADVIAQRVFDVVLAFPALILAIALAAIVGPGASTVILVIVAAEIPIFGRMVRGQVLAVRELPYVESAQVIGAGPWWVLRTHVLPNALEPLGVQVALSMSVAVFVESAMSFVGIGVRPPEPSLGSIIADAVPNLDANPAFAIGPLVVVAALVLGFLLVAQALGRARRS</sequence>
<keyword evidence="3" id="KW-1003">Cell membrane</keyword>
<protein>
    <submittedName>
        <fullName evidence="9">Peptide/nickel transport system permease protein</fullName>
    </submittedName>
</protein>
<dbReference type="EMBL" id="FNAB01000005">
    <property type="protein sequence ID" value="SDD61035.1"/>
    <property type="molecule type" value="Genomic_DNA"/>
</dbReference>
<feature type="transmembrane region" description="Helical" evidence="7">
    <location>
        <begin position="52"/>
        <end position="73"/>
    </location>
</feature>
<evidence type="ECO:0000256" key="1">
    <source>
        <dbReference type="ARBA" id="ARBA00004651"/>
    </source>
</evidence>